<dbReference type="Gene3D" id="3.30.70.250">
    <property type="entry name" value="Malonyl-CoA ACP transacylase, ACP-binding"/>
    <property type="match status" value="1"/>
</dbReference>
<dbReference type="InterPro" id="IPR016035">
    <property type="entry name" value="Acyl_Trfase/lysoPLipase"/>
</dbReference>
<name>I3VIH5_9BACT</name>
<dbReference type="EC" id="2.3.1.39" evidence="4"/>
<dbReference type="SMART" id="SM00827">
    <property type="entry name" value="PKS_AT"/>
    <property type="match status" value="1"/>
</dbReference>
<dbReference type="PANTHER" id="PTHR42681:SF1">
    <property type="entry name" value="MALONYL-COA-ACYL CARRIER PROTEIN TRANSACYLASE, MITOCHONDRIAL"/>
    <property type="match status" value="1"/>
</dbReference>
<dbReference type="InterPro" id="IPR014043">
    <property type="entry name" value="Acyl_transferase_dom"/>
</dbReference>
<keyword evidence="1 4" id="KW-0808">Transferase</keyword>
<dbReference type="SUPFAM" id="SSF52151">
    <property type="entry name" value="FabD/lysophospholipase-like"/>
    <property type="match status" value="1"/>
</dbReference>
<dbReference type="InterPro" id="IPR016036">
    <property type="entry name" value="Malonyl_transacylase_ACP-bd"/>
</dbReference>
<protein>
    <recommendedName>
        <fullName evidence="4">Malonyl CoA-acyl carrier protein transacylase</fullName>
        <ecNumber evidence="4">2.3.1.39</ecNumber>
    </recommendedName>
</protein>
<keyword evidence="2 4" id="KW-0012">Acyltransferase</keyword>
<reference evidence="7" key="1">
    <citation type="submission" date="2012-04" db="EMBL/GenBank/DDBJ databases">
        <title>Characterization of mineral phosphate solubilization trait from soil metagenome.</title>
        <authorList>
            <person name="Chhabra S."/>
            <person name="Brazil D."/>
            <person name="Morrissey J."/>
            <person name="Burke J."/>
            <person name="O'Gara F."/>
            <person name="Dowling D."/>
        </authorList>
    </citation>
    <scope>NUCLEOTIDE SEQUENCE</scope>
</reference>
<feature type="domain" description="Malonyl-CoA:ACP transacylase (MAT)" evidence="6">
    <location>
        <begin position="20"/>
        <end position="325"/>
    </location>
</feature>
<evidence type="ECO:0000259" key="6">
    <source>
        <dbReference type="SMART" id="SM00827"/>
    </source>
</evidence>
<organism evidence="7">
    <name type="scientific">uncultured bacterium F25-01</name>
    <dbReference type="NCBI Taxonomy" id="1191433"/>
    <lineage>
        <taxon>Bacteria</taxon>
        <taxon>environmental samples</taxon>
    </lineage>
</organism>
<accession>I3VIH5</accession>
<dbReference type="Pfam" id="PF00698">
    <property type="entry name" value="Acyl_transf_1"/>
    <property type="match status" value="1"/>
</dbReference>
<evidence type="ECO:0000256" key="5">
    <source>
        <dbReference type="PIRSR" id="PIRSR000446-1"/>
    </source>
</evidence>
<feature type="active site" evidence="5">
    <location>
        <position position="219"/>
    </location>
</feature>
<feature type="active site" evidence="5">
    <location>
        <position position="110"/>
    </location>
</feature>
<dbReference type="NCBIfam" id="TIGR00128">
    <property type="entry name" value="fabD"/>
    <property type="match status" value="1"/>
</dbReference>
<dbReference type="GO" id="GO:0006633">
    <property type="term" value="P:fatty acid biosynthetic process"/>
    <property type="evidence" value="ECO:0007669"/>
    <property type="project" value="TreeGrafter"/>
</dbReference>
<dbReference type="InterPro" id="IPR050858">
    <property type="entry name" value="Mal-CoA-ACP_Trans/PKS_FabD"/>
</dbReference>
<dbReference type="FunFam" id="3.30.70.250:FF:000001">
    <property type="entry name" value="Malonyl CoA-acyl carrier protein transacylase"/>
    <property type="match status" value="1"/>
</dbReference>
<evidence type="ECO:0000256" key="1">
    <source>
        <dbReference type="ARBA" id="ARBA00022679"/>
    </source>
</evidence>
<dbReference type="PANTHER" id="PTHR42681">
    <property type="entry name" value="MALONYL-COA-ACYL CARRIER PROTEIN TRANSACYLASE, MITOCHONDRIAL"/>
    <property type="match status" value="1"/>
</dbReference>
<evidence type="ECO:0000256" key="4">
    <source>
        <dbReference type="PIRNR" id="PIRNR000446"/>
    </source>
</evidence>
<dbReference type="GO" id="GO:0005829">
    <property type="term" value="C:cytosol"/>
    <property type="evidence" value="ECO:0007669"/>
    <property type="project" value="TreeGrafter"/>
</dbReference>
<comment type="catalytic activity">
    <reaction evidence="3 4">
        <text>holo-[ACP] + malonyl-CoA = malonyl-[ACP] + CoA</text>
        <dbReference type="Rhea" id="RHEA:41792"/>
        <dbReference type="Rhea" id="RHEA-COMP:9623"/>
        <dbReference type="Rhea" id="RHEA-COMP:9685"/>
        <dbReference type="ChEBI" id="CHEBI:57287"/>
        <dbReference type="ChEBI" id="CHEBI:57384"/>
        <dbReference type="ChEBI" id="CHEBI:64479"/>
        <dbReference type="ChEBI" id="CHEBI:78449"/>
        <dbReference type="EC" id="2.3.1.39"/>
    </reaction>
</comment>
<dbReference type="InterPro" id="IPR004410">
    <property type="entry name" value="Malonyl_CoA-ACP_transAc_FabD"/>
</dbReference>
<proteinExistence type="inferred from homology"/>
<comment type="similarity">
    <text evidence="4">Belongs to the fabD family.</text>
</comment>
<evidence type="ECO:0000313" key="7">
    <source>
        <dbReference type="EMBL" id="AFK79181.1"/>
    </source>
</evidence>
<dbReference type="EMBL" id="JQ970524">
    <property type="protein sequence ID" value="AFK79181.1"/>
    <property type="molecule type" value="Genomic_DNA"/>
</dbReference>
<dbReference type="Gene3D" id="3.40.366.10">
    <property type="entry name" value="Malonyl-Coenzyme A Acyl Carrier Protein, domain 2"/>
    <property type="match status" value="1"/>
</dbReference>
<dbReference type="InterPro" id="IPR001227">
    <property type="entry name" value="Ac_transferase_dom_sf"/>
</dbReference>
<dbReference type="AlphaFoldDB" id="I3VIH5"/>
<evidence type="ECO:0000256" key="2">
    <source>
        <dbReference type="ARBA" id="ARBA00023315"/>
    </source>
</evidence>
<evidence type="ECO:0000256" key="3">
    <source>
        <dbReference type="ARBA" id="ARBA00048462"/>
    </source>
</evidence>
<dbReference type="PIRSF" id="PIRSF000446">
    <property type="entry name" value="Mct"/>
    <property type="match status" value="1"/>
</dbReference>
<dbReference type="InterPro" id="IPR024925">
    <property type="entry name" value="Malonyl_CoA-ACP_transAc"/>
</dbReference>
<dbReference type="GO" id="GO:0004314">
    <property type="term" value="F:[acyl-carrier-protein] S-malonyltransferase activity"/>
    <property type="evidence" value="ECO:0007669"/>
    <property type="project" value="UniProtKB-EC"/>
</dbReference>
<sequence>MRNIVADQPEADRRSDIAFIFPGQGSQFVGMGKSLVESSEASRKVFAEADETLGFSLSDLCFNGPDETLRDTVNAQPAILTVSIATLAAIREQLGPAAANLVPKFVAGHSLGEYSALVAAGVLDFSTALKVVRERGRLMKETGDRTPGGMAAIVGLPAHVLEDICRQAAALGIITPANYNTPTQTVISGELSALSAAIELAVANGAHKVVRLAVSIAAHSPIMHRASEQFAEAISRIHLHDALIPVVSDISARALTSAEEIRTELARQLYSSVRWPDTIKEMLASGVTTFVEIGPGDVLATLMKRIDRKAQIVSISDPASLKAGLARLFTSTPTTSP</sequence>
<dbReference type="SUPFAM" id="SSF55048">
    <property type="entry name" value="Probable ACP-binding domain of malonyl-CoA ACP transacylase"/>
    <property type="match status" value="1"/>
</dbReference>